<evidence type="ECO:0000313" key="5">
    <source>
        <dbReference type="EMBL" id="GIJ60804.1"/>
    </source>
</evidence>
<dbReference type="AlphaFoldDB" id="A0A8J4E482"/>
<dbReference type="PANTHER" id="PTHR43201">
    <property type="entry name" value="ACYL-COA SYNTHETASE"/>
    <property type="match status" value="1"/>
</dbReference>
<evidence type="ECO:0000259" key="3">
    <source>
        <dbReference type="Pfam" id="PF00501"/>
    </source>
</evidence>
<sequence length="411" mass="43204">MSPAVTGPSGTVTHRELRDRVAATAAGLRPGQRIAVCEPDPLDTIVAVMAADRAGATAVVVDAAWTPDQRRRALATIDMTPTAPTPPLTTNPFWVGFTSGSAGTPRPIARASASWTISFPLVSERTGIGPGRTVGVPGPLASSLFLFGALHALWAGAHVVAPGRWDPSTMNGLDAAHCVPTMLTDLLDLPEPPKLAVCGGAHLPDALRDRARRRDVRVADYYGATELSFVAWGTPDGRLVPFPGVDVEIRAGEIWVRSPYLSLGYAADVAGPFRRTPDGFATVGDLGSFNGAAVRVWGRGDGTILCGGTPVLPQDVEDVLLGVPSVRDAVVVGTPHARLGAVVTAVIEPRRADAVHLADLRTATRDRLAAPQRPRHWFVTPALPRTGAGKVARAEVAEAVRAGNLNARRLR</sequence>
<dbReference type="EMBL" id="BOPG01000060">
    <property type="protein sequence ID" value="GIJ60804.1"/>
    <property type="molecule type" value="Genomic_DNA"/>
</dbReference>
<dbReference type="InterPro" id="IPR025110">
    <property type="entry name" value="AMP-bd_C"/>
</dbReference>
<dbReference type="Pfam" id="PF00501">
    <property type="entry name" value="AMP-binding"/>
    <property type="match status" value="2"/>
</dbReference>
<dbReference type="GO" id="GO:0031956">
    <property type="term" value="F:medium-chain fatty acid-CoA ligase activity"/>
    <property type="evidence" value="ECO:0007669"/>
    <property type="project" value="TreeGrafter"/>
</dbReference>
<dbReference type="InterPro" id="IPR042099">
    <property type="entry name" value="ANL_N_sf"/>
</dbReference>
<proteinExistence type="inferred from homology"/>
<protein>
    <submittedName>
        <fullName evidence="5">AMP-dependent synthetase</fullName>
    </submittedName>
</protein>
<dbReference type="InterPro" id="IPR000873">
    <property type="entry name" value="AMP-dep_synth/lig_dom"/>
</dbReference>
<evidence type="ECO:0000256" key="2">
    <source>
        <dbReference type="ARBA" id="ARBA00022598"/>
    </source>
</evidence>
<name>A0A8J4E482_9ACTN</name>
<dbReference type="Gene3D" id="3.30.300.30">
    <property type="match status" value="1"/>
</dbReference>
<feature type="domain" description="AMP-dependent synthetase/ligase" evidence="3">
    <location>
        <begin position="3"/>
        <end position="76"/>
    </location>
</feature>
<dbReference type="GO" id="GO:0006631">
    <property type="term" value="P:fatty acid metabolic process"/>
    <property type="evidence" value="ECO:0007669"/>
    <property type="project" value="TreeGrafter"/>
</dbReference>
<keyword evidence="6" id="KW-1185">Reference proteome</keyword>
<dbReference type="RefSeq" id="WP_204005415.1">
    <property type="nucleotide sequence ID" value="NZ_BOPG01000060.1"/>
</dbReference>
<gene>
    <name evidence="5" type="ORF">Vau01_083200</name>
</gene>
<evidence type="ECO:0000256" key="1">
    <source>
        <dbReference type="ARBA" id="ARBA00006432"/>
    </source>
</evidence>
<dbReference type="Proteomes" id="UP000612585">
    <property type="component" value="Unassembled WGS sequence"/>
</dbReference>
<evidence type="ECO:0000313" key="6">
    <source>
        <dbReference type="Proteomes" id="UP000612585"/>
    </source>
</evidence>
<evidence type="ECO:0000259" key="4">
    <source>
        <dbReference type="Pfam" id="PF13193"/>
    </source>
</evidence>
<dbReference type="Gene3D" id="3.40.50.12780">
    <property type="entry name" value="N-terminal domain of ligase-like"/>
    <property type="match status" value="2"/>
</dbReference>
<dbReference type="Pfam" id="PF13193">
    <property type="entry name" value="AMP-binding_C"/>
    <property type="match status" value="1"/>
</dbReference>
<keyword evidence="2" id="KW-0436">Ligase</keyword>
<organism evidence="5 6">
    <name type="scientific">Virgisporangium aurantiacum</name>
    <dbReference type="NCBI Taxonomy" id="175570"/>
    <lineage>
        <taxon>Bacteria</taxon>
        <taxon>Bacillati</taxon>
        <taxon>Actinomycetota</taxon>
        <taxon>Actinomycetes</taxon>
        <taxon>Micromonosporales</taxon>
        <taxon>Micromonosporaceae</taxon>
        <taxon>Virgisporangium</taxon>
    </lineage>
</organism>
<comment type="similarity">
    <text evidence="1">Belongs to the ATP-dependent AMP-binding enzyme family.</text>
</comment>
<dbReference type="SUPFAM" id="SSF56801">
    <property type="entry name" value="Acetyl-CoA synthetase-like"/>
    <property type="match status" value="1"/>
</dbReference>
<dbReference type="InterPro" id="IPR045851">
    <property type="entry name" value="AMP-bd_C_sf"/>
</dbReference>
<reference evidence="5" key="1">
    <citation type="submission" date="2021-01" db="EMBL/GenBank/DDBJ databases">
        <title>Whole genome shotgun sequence of Virgisporangium aurantiacum NBRC 16421.</title>
        <authorList>
            <person name="Komaki H."/>
            <person name="Tamura T."/>
        </authorList>
    </citation>
    <scope>NUCLEOTIDE SEQUENCE</scope>
    <source>
        <strain evidence="5">NBRC 16421</strain>
    </source>
</reference>
<dbReference type="PANTHER" id="PTHR43201:SF5">
    <property type="entry name" value="MEDIUM-CHAIN ACYL-COA LIGASE ACSF2, MITOCHONDRIAL"/>
    <property type="match status" value="1"/>
</dbReference>
<feature type="domain" description="AMP-dependent synthetase/ligase" evidence="3">
    <location>
        <begin position="83"/>
        <end position="265"/>
    </location>
</feature>
<comment type="caution">
    <text evidence="5">The sequence shown here is derived from an EMBL/GenBank/DDBJ whole genome shotgun (WGS) entry which is preliminary data.</text>
</comment>
<accession>A0A8J4E482</accession>
<feature type="domain" description="AMP-binding enzyme C-terminal" evidence="4">
    <location>
        <begin position="316"/>
        <end position="390"/>
    </location>
</feature>